<keyword evidence="1" id="KW-0812">Transmembrane</keyword>
<keyword evidence="1" id="KW-1133">Transmembrane helix</keyword>
<feature type="transmembrane region" description="Helical" evidence="1">
    <location>
        <begin position="7"/>
        <end position="26"/>
    </location>
</feature>
<name>A0ABT0LLI6_9XANT</name>
<dbReference type="EMBL" id="JAMBED010000003">
    <property type="protein sequence ID" value="MCL1550192.1"/>
    <property type="molecule type" value="Genomic_DNA"/>
</dbReference>
<sequence>MRKGFANTLLMTATVLLVVLAMYLIWTRPPPAERGSAVAPVPVTSIARQAAEPGAVVTSAPLPPVDTPLRQVFDELSRRAKAGDSAAACRLAAELERCDGIQERLAGYDDQVWRLQRAEEKNDVEVADREGRAAWKRMLDSMAPGIVQAAERCDGVRQVTAAERVALWRQSALAGNSGALAHYVVGNAFRRREMLEVLPELQRYRKEAESLALEASAQGDLQTSLVLAAAYSPRRDTGEKLFLAQVVKTDLASSLALYRRGIQLLPATATPRSREMIEANLAWLQRQATPADLARADVLGQQWAMTWAANPPAGLAKVTVNENGTVTAIDPAQCAQ</sequence>
<evidence type="ECO:0000313" key="2">
    <source>
        <dbReference type="EMBL" id="MCL1550192.1"/>
    </source>
</evidence>
<comment type="caution">
    <text evidence="2">The sequence shown here is derived from an EMBL/GenBank/DDBJ whole genome shotgun (WGS) entry which is preliminary data.</text>
</comment>
<protein>
    <submittedName>
        <fullName evidence="2">Uncharacterized protein</fullName>
    </submittedName>
</protein>
<gene>
    <name evidence="2" type="ORF">M3O51_02380</name>
</gene>
<dbReference type="Proteomes" id="UP001167357">
    <property type="component" value="Unassembled WGS sequence"/>
</dbReference>
<organism evidence="2 3">
    <name type="scientific">Xanthomonas nasturtii</name>
    <dbReference type="NCBI Taxonomy" id="1843581"/>
    <lineage>
        <taxon>Bacteria</taxon>
        <taxon>Pseudomonadati</taxon>
        <taxon>Pseudomonadota</taxon>
        <taxon>Gammaproteobacteria</taxon>
        <taxon>Lysobacterales</taxon>
        <taxon>Lysobacteraceae</taxon>
        <taxon>Xanthomonas</taxon>
    </lineage>
</organism>
<reference evidence="2" key="1">
    <citation type="submission" date="2022-04" db="EMBL/GenBank/DDBJ databases">
        <title>Genomic comparison of 19 strains of Xanthomonas nasturtii, a newly emerging watercress pathogen.</title>
        <authorList>
            <person name="Harrison J."/>
            <person name="Greer S."/>
            <person name="Hussain R."/>
            <person name="Lascelles D."/>
            <person name="Roberts M."/>
            <person name="Carter B."/>
            <person name="Bryning A."/>
            <person name="Carroll S."/>
            <person name="Aspin A."/>
            <person name="Cruz L."/>
            <person name="Cruz J."/>
            <person name="Grant M."/>
            <person name="Vicente J."/>
            <person name="Studholme D.J."/>
        </authorList>
    </citation>
    <scope>NUCLEOTIDE SEQUENCE</scope>
    <source>
        <strain evidence="2">10016B</strain>
    </source>
</reference>
<keyword evidence="1" id="KW-0472">Membrane</keyword>
<accession>A0ABT0LLI6</accession>
<proteinExistence type="predicted"/>
<evidence type="ECO:0000313" key="3">
    <source>
        <dbReference type="Proteomes" id="UP001167357"/>
    </source>
</evidence>
<keyword evidence="3" id="KW-1185">Reference proteome</keyword>
<dbReference type="RefSeq" id="WP_249047340.1">
    <property type="nucleotide sequence ID" value="NZ_JAMBEC010000068.1"/>
</dbReference>
<evidence type="ECO:0000256" key="1">
    <source>
        <dbReference type="SAM" id="Phobius"/>
    </source>
</evidence>